<feature type="region of interest" description="Disordered" evidence="7">
    <location>
        <begin position="851"/>
        <end position="887"/>
    </location>
</feature>
<name>A0A3P8UHG9_CYNSE</name>
<dbReference type="SMART" id="SM00320">
    <property type="entry name" value="WD40"/>
    <property type="match status" value="11"/>
</dbReference>
<dbReference type="Ensembl" id="ENSCSET00000001308.1">
    <property type="protein sequence ID" value="ENSCSEP00000001279.1"/>
    <property type="gene ID" value="ENSCSEG00000000861.1"/>
</dbReference>
<evidence type="ECO:0000256" key="7">
    <source>
        <dbReference type="SAM" id="MobiDB-lite"/>
    </source>
</evidence>
<keyword evidence="10" id="KW-1185">Reference proteome</keyword>
<dbReference type="Proteomes" id="UP000265120">
    <property type="component" value="Chromosome 14"/>
</dbReference>
<dbReference type="GO" id="GO:0034388">
    <property type="term" value="C:Pwp2p-containing subcomplex of 90S preribosome"/>
    <property type="evidence" value="ECO:0007669"/>
    <property type="project" value="TreeGrafter"/>
</dbReference>
<feature type="repeat" description="WD" evidence="6">
    <location>
        <begin position="382"/>
        <end position="423"/>
    </location>
</feature>
<dbReference type="SUPFAM" id="SSF50998">
    <property type="entry name" value="Quinoprotein alcohol dehydrogenase-like"/>
    <property type="match status" value="1"/>
</dbReference>
<proteinExistence type="inferred from homology"/>
<dbReference type="CDD" id="cd00200">
    <property type="entry name" value="WD40"/>
    <property type="match status" value="1"/>
</dbReference>
<evidence type="ECO:0000256" key="6">
    <source>
        <dbReference type="PROSITE-ProRule" id="PRU00221"/>
    </source>
</evidence>
<dbReference type="GeneTree" id="ENSGT00550000074981"/>
<reference evidence="9" key="2">
    <citation type="submission" date="2025-08" db="UniProtKB">
        <authorList>
            <consortium name="Ensembl"/>
        </authorList>
    </citation>
    <scope>IDENTIFICATION</scope>
</reference>
<comment type="similarity">
    <text evidence="2">Belongs to the WD repeat PWP2 family.</text>
</comment>
<dbReference type="Gene3D" id="2.130.10.10">
    <property type="entry name" value="YVTN repeat-like/Quinoprotein amine dehydrogenase"/>
    <property type="match status" value="3"/>
</dbReference>
<dbReference type="PANTHER" id="PTHR19858:SF0">
    <property type="entry name" value="PERIODIC TRYPTOPHAN PROTEIN 2 HOMOLOG"/>
    <property type="match status" value="1"/>
</dbReference>
<dbReference type="InterPro" id="IPR019775">
    <property type="entry name" value="WD40_repeat_CS"/>
</dbReference>
<dbReference type="SUPFAM" id="SSF75011">
    <property type="entry name" value="3-carboxy-cis,cis-mucoante lactonizing enzyme"/>
    <property type="match status" value="1"/>
</dbReference>
<feature type="region of interest" description="Disordered" evidence="7">
    <location>
        <begin position="202"/>
        <end position="225"/>
    </location>
</feature>
<evidence type="ECO:0000256" key="3">
    <source>
        <dbReference type="ARBA" id="ARBA00022574"/>
    </source>
</evidence>
<feature type="compositionally biased region" description="Acidic residues" evidence="7">
    <location>
        <begin position="214"/>
        <end position="225"/>
    </location>
</feature>
<dbReference type="FunFam" id="2.130.10.10:FF:000499">
    <property type="entry name" value="PWP2, small subunit processome component"/>
    <property type="match status" value="1"/>
</dbReference>
<evidence type="ECO:0000259" key="8">
    <source>
        <dbReference type="Pfam" id="PF04003"/>
    </source>
</evidence>
<feature type="compositionally biased region" description="Acidic residues" evidence="7">
    <location>
        <begin position="858"/>
        <end position="870"/>
    </location>
</feature>
<dbReference type="Pfam" id="PF00400">
    <property type="entry name" value="WD40"/>
    <property type="match status" value="3"/>
</dbReference>
<dbReference type="GO" id="GO:0000462">
    <property type="term" value="P:maturation of SSU-rRNA from tricistronic rRNA transcript (SSU-rRNA, 5.8S rRNA, LSU-rRNA)"/>
    <property type="evidence" value="ECO:0007669"/>
    <property type="project" value="TreeGrafter"/>
</dbReference>
<comment type="subcellular location">
    <subcellularLocation>
        <location evidence="1">Nucleus</location>
        <location evidence="1">Nucleolus</location>
    </subcellularLocation>
</comment>
<sequence length="887" mass="98640">MKFAYRFSNLLGAVYRQGNLNFSKDGNAVISPVGNRVSVFDLKNNTSETLPISTTKNITCVGLSPNGNLAILVDEDGAALLVSLITRAILHHFHFHKPVSSIRFSPDGRKFVVTKENVALMYHAPGKQREFNAFVLDKSYYGPYDETTCIDWTDDSKHVHMGVWCRAMSGCEFISSSLYTVSQDGALCVWESDTELDGLTLAKRRNKPEPGQHEEEEERLEGEEGEVIRGKAEISKGKDTKNVRYRQLSKHYFNKEGDFNNLTAASYHKQTHILVTGFASGIFHLHELPEFNLIHSLSISDQRIASVAINNSGDWIGFGCSGMGQLLVWEWQSESYVFKQQGHFNNMASLAYSPDGQYIVTGGDDGKIKVWNSNSGLCFVTFTEHSSSVTCVTFTSSGFVIVSASLDGTVRAFDLHRYRNFRTFTSPRPAQFCTLAVDSSGELVSAGAQDSFEIFLWSVQTGRLLEVLGGHEGPVSGLCFSPIQSILASVSWDRTVRLWDLLENWQVKETLSLTSDGLCVTYRADGQELAVATLNGEITFWNPLSATQTGSVAGRHDLAMGRKETDKITAKHSAKGKSFTCLCYAADGESILAGGQSKFVCIYNVKEQMLMKKFEISCNLSFDAMEEFLDRRKMTEFGSLALVDEGAGDGDGVNISLPGVRKGDMSSRHFKPEIRVSSLRFSPTGRSWAATTTEGLLVYSLDGSMVFDPYDLDLDVTPASIHKQLRLKEWVSAIILAFRLNEKALKQEVLETVPHGQIPLVCSFLPDIYVEKMLGFIAGCLEKTSHLQFYMTWAQNLLMLHGQKLKNRSGAILPTLQALQKSIQRHFDSLSKLCDFNMYNIHYAMALSKQRGVKRPAEEEEEKEDDDEGLSEGMSEASFDDAEMIMS</sequence>
<evidence type="ECO:0000313" key="9">
    <source>
        <dbReference type="Ensembl" id="ENSCSEP00000001279.1"/>
    </source>
</evidence>
<dbReference type="PANTHER" id="PTHR19858">
    <property type="entry name" value="WD40 REPEAT PROTEIN"/>
    <property type="match status" value="1"/>
</dbReference>
<dbReference type="PRINTS" id="PR00320">
    <property type="entry name" value="GPROTEINBRPT"/>
</dbReference>
<keyword evidence="4" id="KW-0677">Repeat</keyword>
<feature type="compositionally biased region" description="Acidic residues" evidence="7">
    <location>
        <begin position="878"/>
        <end position="887"/>
    </location>
</feature>
<reference evidence="9 10" key="1">
    <citation type="journal article" date="2014" name="Nat. Genet.">
        <title>Whole-genome sequence of a flatfish provides insights into ZW sex chromosome evolution and adaptation to a benthic lifestyle.</title>
        <authorList>
            <person name="Chen S."/>
            <person name="Zhang G."/>
            <person name="Shao C."/>
            <person name="Huang Q."/>
            <person name="Liu G."/>
            <person name="Zhang P."/>
            <person name="Song W."/>
            <person name="An N."/>
            <person name="Chalopin D."/>
            <person name="Volff J.N."/>
            <person name="Hong Y."/>
            <person name="Li Q."/>
            <person name="Sha Z."/>
            <person name="Zhou H."/>
            <person name="Xie M."/>
            <person name="Yu Q."/>
            <person name="Liu Y."/>
            <person name="Xiang H."/>
            <person name="Wang N."/>
            <person name="Wu K."/>
            <person name="Yang C."/>
            <person name="Zhou Q."/>
            <person name="Liao X."/>
            <person name="Yang L."/>
            <person name="Hu Q."/>
            <person name="Zhang J."/>
            <person name="Meng L."/>
            <person name="Jin L."/>
            <person name="Tian Y."/>
            <person name="Lian J."/>
            <person name="Yang J."/>
            <person name="Miao G."/>
            <person name="Liu S."/>
            <person name="Liang Z."/>
            <person name="Yan F."/>
            <person name="Li Y."/>
            <person name="Sun B."/>
            <person name="Zhang H."/>
            <person name="Zhang J."/>
            <person name="Zhu Y."/>
            <person name="Du M."/>
            <person name="Zhao Y."/>
            <person name="Schartl M."/>
            <person name="Tang Q."/>
            <person name="Wang J."/>
        </authorList>
    </citation>
    <scope>NUCLEOTIDE SEQUENCE</scope>
</reference>
<dbReference type="FunFam" id="2.130.10.10:FF:001388">
    <property type="entry name" value="PWP2 small subunit processome component"/>
    <property type="match status" value="1"/>
</dbReference>
<dbReference type="AlphaFoldDB" id="A0A3P8UHG9"/>
<dbReference type="GO" id="GO:0032040">
    <property type="term" value="C:small-subunit processome"/>
    <property type="evidence" value="ECO:0007669"/>
    <property type="project" value="TreeGrafter"/>
</dbReference>
<dbReference type="InterPro" id="IPR020472">
    <property type="entry name" value="WD40_PAC1"/>
</dbReference>
<keyword evidence="3 6" id="KW-0853">WD repeat</keyword>
<dbReference type="InterPro" id="IPR001680">
    <property type="entry name" value="WD40_rpt"/>
</dbReference>
<feature type="repeat" description="WD" evidence="6">
    <location>
        <begin position="340"/>
        <end position="381"/>
    </location>
</feature>
<dbReference type="InterPro" id="IPR011047">
    <property type="entry name" value="Quinoprotein_ADH-like_sf"/>
</dbReference>
<protein>
    <submittedName>
        <fullName evidence="9">PWP2 small subunit processome component</fullName>
    </submittedName>
</protein>
<evidence type="ECO:0000256" key="5">
    <source>
        <dbReference type="ARBA" id="ARBA00023242"/>
    </source>
</evidence>
<evidence type="ECO:0000313" key="10">
    <source>
        <dbReference type="Proteomes" id="UP000265120"/>
    </source>
</evidence>
<accession>A0A3P8UHG9</accession>
<evidence type="ECO:0000256" key="2">
    <source>
        <dbReference type="ARBA" id="ARBA00010226"/>
    </source>
</evidence>
<dbReference type="SUPFAM" id="SSF82171">
    <property type="entry name" value="DPP6 N-terminal domain-like"/>
    <property type="match status" value="1"/>
</dbReference>
<dbReference type="PROSITE" id="PS00678">
    <property type="entry name" value="WD_REPEATS_1"/>
    <property type="match status" value="2"/>
</dbReference>
<dbReference type="PROSITE" id="PS50082">
    <property type="entry name" value="WD_REPEATS_2"/>
    <property type="match status" value="3"/>
</dbReference>
<feature type="repeat" description="WD" evidence="6">
    <location>
        <begin position="468"/>
        <end position="501"/>
    </location>
</feature>
<dbReference type="FunFam" id="2.130.10.10:FF:000541">
    <property type="entry name" value="PWP2, small subunit processome component"/>
    <property type="match status" value="1"/>
</dbReference>
<organism evidence="9 10">
    <name type="scientific">Cynoglossus semilaevis</name>
    <name type="common">Tongue sole</name>
    <dbReference type="NCBI Taxonomy" id="244447"/>
    <lineage>
        <taxon>Eukaryota</taxon>
        <taxon>Metazoa</taxon>
        <taxon>Chordata</taxon>
        <taxon>Craniata</taxon>
        <taxon>Vertebrata</taxon>
        <taxon>Euteleostomi</taxon>
        <taxon>Actinopterygii</taxon>
        <taxon>Neopterygii</taxon>
        <taxon>Teleostei</taxon>
        <taxon>Neoteleostei</taxon>
        <taxon>Acanthomorphata</taxon>
        <taxon>Carangaria</taxon>
        <taxon>Pleuronectiformes</taxon>
        <taxon>Pleuronectoidei</taxon>
        <taxon>Cynoglossidae</taxon>
        <taxon>Cynoglossinae</taxon>
        <taxon>Cynoglossus</taxon>
    </lineage>
</organism>
<dbReference type="InterPro" id="IPR015943">
    <property type="entry name" value="WD40/YVTN_repeat-like_dom_sf"/>
</dbReference>
<dbReference type="InterPro" id="IPR027145">
    <property type="entry name" value="PWP2"/>
</dbReference>
<dbReference type="PROSITE" id="PS50294">
    <property type="entry name" value="WD_REPEATS_REGION"/>
    <property type="match status" value="3"/>
</dbReference>
<dbReference type="Pfam" id="PF04003">
    <property type="entry name" value="Utp12"/>
    <property type="match status" value="1"/>
</dbReference>
<keyword evidence="5" id="KW-0539">Nucleus</keyword>
<reference evidence="9" key="3">
    <citation type="submission" date="2025-09" db="UniProtKB">
        <authorList>
            <consortium name="Ensembl"/>
        </authorList>
    </citation>
    <scope>IDENTIFICATION</scope>
</reference>
<evidence type="ECO:0000256" key="1">
    <source>
        <dbReference type="ARBA" id="ARBA00004604"/>
    </source>
</evidence>
<dbReference type="GO" id="GO:0000028">
    <property type="term" value="P:ribosomal small subunit assembly"/>
    <property type="evidence" value="ECO:0007669"/>
    <property type="project" value="TreeGrafter"/>
</dbReference>
<evidence type="ECO:0000256" key="4">
    <source>
        <dbReference type="ARBA" id="ARBA00022737"/>
    </source>
</evidence>
<dbReference type="InterPro" id="IPR007148">
    <property type="entry name" value="SSU_processome_Utp12"/>
</dbReference>
<feature type="domain" description="Small-subunit processome Utp12" evidence="8">
    <location>
        <begin position="741"/>
        <end position="844"/>
    </location>
</feature>